<name>A0AAP2GJ45_9BACT</name>
<reference evidence="1 2" key="1">
    <citation type="submission" date="2021-05" db="EMBL/GenBank/DDBJ databases">
        <title>A Polyphasic approach of four new species of the genus Ohtaekwangia: Ohtaekwangia histidinii sp. nov., Ohtaekwangia cretensis sp. nov., Ohtaekwangia indiensis sp. nov., Ohtaekwangia reichenbachii sp. nov. from diverse environment.</title>
        <authorList>
            <person name="Octaviana S."/>
        </authorList>
    </citation>
    <scope>NUCLEOTIDE SEQUENCE [LARGE SCALE GENOMIC DNA]</scope>
    <source>
        <strain evidence="1 2">PWU4</strain>
    </source>
</reference>
<sequence>MKYIELFLALDLLAKYYPRYYSHELISLAEDVFKWLNNELPEDSSTLAYLKSCFSSPTEAWKAIWQEIQLMAGPHLHPN</sequence>
<comment type="caution">
    <text evidence="1">The sequence shown here is derived from an EMBL/GenBank/DDBJ whole genome shotgun (WGS) entry which is preliminary data.</text>
</comment>
<dbReference type="AlphaFoldDB" id="A0AAP2GJ45"/>
<accession>A0AAP2GJ45</accession>
<protein>
    <submittedName>
        <fullName evidence="1">Uncharacterized protein</fullName>
    </submittedName>
</protein>
<dbReference type="RefSeq" id="WP_254163828.1">
    <property type="nucleotide sequence ID" value="NZ_JAHESF010000012.1"/>
</dbReference>
<keyword evidence="2" id="KW-1185">Reference proteome</keyword>
<dbReference type="EMBL" id="JAHESF010000012">
    <property type="protein sequence ID" value="MBT1697956.1"/>
    <property type="molecule type" value="Genomic_DNA"/>
</dbReference>
<organism evidence="1 2">
    <name type="scientific">Chryseosolibacter histidini</name>
    <dbReference type="NCBI Taxonomy" id="2782349"/>
    <lineage>
        <taxon>Bacteria</taxon>
        <taxon>Pseudomonadati</taxon>
        <taxon>Bacteroidota</taxon>
        <taxon>Cytophagia</taxon>
        <taxon>Cytophagales</taxon>
        <taxon>Chryseotaleaceae</taxon>
        <taxon>Chryseosolibacter</taxon>
    </lineage>
</organism>
<gene>
    <name evidence="1" type="ORF">KK083_13770</name>
</gene>
<dbReference type="Proteomes" id="UP001319200">
    <property type="component" value="Unassembled WGS sequence"/>
</dbReference>
<evidence type="ECO:0000313" key="2">
    <source>
        <dbReference type="Proteomes" id="UP001319200"/>
    </source>
</evidence>
<proteinExistence type="predicted"/>
<evidence type="ECO:0000313" key="1">
    <source>
        <dbReference type="EMBL" id="MBT1697956.1"/>
    </source>
</evidence>